<dbReference type="Proteomes" id="UP000076661">
    <property type="component" value="Unassembled WGS sequence"/>
</dbReference>
<reference evidence="2 3" key="1">
    <citation type="submission" date="2013-07" db="EMBL/GenBank/DDBJ databases">
        <title>Comparative Genomic and Metabolomic Analysis of Twelve Strains of Pseudoalteromonas luteoviolacea.</title>
        <authorList>
            <person name="Vynne N.G."/>
            <person name="Mansson M."/>
            <person name="Gram L."/>
        </authorList>
    </citation>
    <scope>NUCLEOTIDE SEQUENCE [LARGE SCALE GENOMIC DNA]</scope>
    <source>
        <strain evidence="2 3">S4060-1</strain>
    </source>
</reference>
<dbReference type="PATRIC" id="fig|1365257.3.peg.4292"/>
<evidence type="ECO:0000313" key="2">
    <source>
        <dbReference type="EMBL" id="KZN61407.1"/>
    </source>
</evidence>
<dbReference type="RefSeq" id="WP_063382537.1">
    <property type="nucleotide sequence ID" value="NZ_AUXX01000045.1"/>
</dbReference>
<keyword evidence="1" id="KW-0812">Transmembrane</keyword>
<dbReference type="AlphaFoldDB" id="A0A162BFT1"/>
<name>A0A162BFT1_9GAMM</name>
<comment type="caution">
    <text evidence="2">The sequence shown here is derived from an EMBL/GenBank/DDBJ whole genome shotgun (WGS) entry which is preliminary data.</text>
</comment>
<feature type="transmembrane region" description="Helical" evidence="1">
    <location>
        <begin position="78"/>
        <end position="108"/>
    </location>
</feature>
<evidence type="ECO:0000256" key="1">
    <source>
        <dbReference type="SAM" id="Phobius"/>
    </source>
</evidence>
<sequence>MSVFIVSQVLVAFALIIEATAMQMKRKPHLLVLLSLSCLFNSFHYFLLEQATAGFIFLLSSVRFLVNLRWQNPRLAAAFLSISFGITVFTYTGLLSLLGLCATIFITLSGFCKDKTMRVLMIIGGTVWLVHNVILMSPIAIILELCFVVSGVIGFYRHYFLNSACPSKKT</sequence>
<evidence type="ECO:0008006" key="4">
    <source>
        <dbReference type="Google" id="ProtNLM"/>
    </source>
</evidence>
<evidence type="ECO:0000313" key="3">
    <source>
        <dbReference type="Proteomes" id="UP000076661"/>
    </source>
</evidence>
<dbReference type="InterPro" id="IPR019629">
    <property type="entry name" value="Uncharacterised_HI1736/YgjV"/>
</dbReference>
<keyword evidence="1" id="KW-0472">Membrane</keyword>
<proteinExistence type="predicted"/>
<feature type="transmembrane region" description="Helical" evidence="1">
    <location>
        <begin position="128"/>
        <end position="156"/>
    </location>
</feature>
<keyword evidence="1" id="KW-1133">Transmembrane helix</keyword>
<protein>
    <recommendedName>
        <fullName evidence="4">YgjV family protein</fullName>
    </recommendedName>
</protein>
<dbReference type="EMBL" id="AUXX01000045">
    <property type="protein sequence ID" value="KZN61407.1"/>
    <property type="molecule type" value="Genomic_DNA"/>
</dbReference>
<accession>A0A162BFT1</accession>
<gene>
    <name evidence="2" type="ORF">N478_04890</name>
</gene>
<dbReference type="Pfam" id="PF10688">
    <property type="entry name" value="Imp-YgjV"/>
    <property type="match status" value="1"/>
</dbReference>
<organism evidence="2 3">
    <name type="scientific">Pseudoalteromonas luteoviolacea S4060-1</name>
    <dbReference type="NCBI Taxonomy" id="1365257"/>
    <lineage>
        <taxon>Bacteria</taxon>
        <taxon>Pseudomonadati</taxon>
        <taxon>Pseudomonadota</taxon>
        <taxon>Gammaproteobacteria</taxon>
        <taxon>Alteromonadales</taxon>
        <taxon>Pseudoalteromonadaceae</taxon>
        <taxon>Pseudoalteromonas</taxon>
    </lineage>
</organism>